<feature type="binding site" evidence="7">
    <location>
        <position position="130"/>
    </location>
    <ligand>
        <name>[2Fe-2S] cluster</name>
        <dbReference type="ChEBI" id="CHEBI:190135"/>
    </ligand>
</feature>
<dbReference type="RefSeq" id="WP_012347771.1">
    <property type="nucleotide sequence ID" value="NC_010524.1"/>
</dbReference>
<feature type="binding site" evidence="7">
    <location>
        <position position="89"/>
    </location>
    <ligand>
        <name>[2Fe-2S] cluster</name>
        <dbReference type="ChEBI" id="CHEBI:190135"/>
    </ligand>
</feature>
<dbReference type="Gene3D" id="1.10.10.1590">
    <property type="entry name" value="NADH-quinone oxidoreductase subunit E"/>
    <property type="match status" value="1"/>
</dbReference>
<dbReference type="GO" id="GO:0051537">
    <property type="term" value="F:2 iron, 2 sulfur cluster binding"/>
    <property type="evidence" value="ECO:0007669"/>
    <property type="project" value="UniProtKB-KW"/>
</dbReference>
<dbReference type="Proteomes" id="UP000001693">
    <property type="component" value="Chromosome"/>
</dbReference>
<dbReference type="Gene3D" id="3.40.30.10">
    <property type="entry name" value="Glutaredoxin"/>
    <property type="match status" value="1"/>
</dbReference>
<dbReference type="eggNOG" id="COG1905">
    <property type="taxonomic scope" value="Bacteria"/>
</dbReference>
<accession>B1XWL6</accession>
<evidence type="ECO:0000256" key="7">
    <source>
        <dbReference type="PIRSR" id="PIRSR000216-1"/>
    </source>
</evidence>
<gene>
    <name evidence="8" type="ordered locus">Lcho_2752</name>
</gene>
<dbReference type="SUPFAM" id="SSF52833">
    <property type="entry name" value="Thioredoxin-like"/>
    <property type="match status" value="1"/>
</dbReference>
<dbReference type="NCBIfam" id="NF004638">
    <property type="entry name" value="PRK05988.1"/>
    <property type="match status" value="1"/>
</dbReference>
<protein>
    <submittedName>
        <fullName evidence="8">NADH dehydrogenase (Ubiquinone) 24 kDa subunit</fullName>
    </submittedName>
</protein>
<evidence type="ECO:0000256" key="2">
    <source>
        <dbReference type="ARBA" id="ARBA00022714"/>
    </source>
</evidence>
<dbReference type="PANTHER" id="PTHR10371">
    <property type="entry name" value="NADH DEHYDROGENASE UBIQUINONE FLAVOPROTEIN 2, MITOCHONDRIAL"/>
    <property type="match status" value="1"/>
</dbReference>
<evidence type="ECO:0000256" key="1">
    <source>
        <dbReference type="ARBA" id="ARBA00010643"/>
    </source>
</evidence>
<keyword evidence="9" id="KW-1185">Reference proteome</keyword>
<dbReference type="HOGENOM" id="CLU_054362_2_2_4"/>
<evidence type="ECO:0000313" key="8">
    <source>
        <dbReference type="EMBL" id="ACB35017.1"/>
    </source>
</evidence>
<dbReference type="InterPro" id="IPR041921">
    <property type="entry name" value="NuoE_N"/>
</dbReference>
<dbReference type="AlphaFoldDB" id="B1XWL6"/>
<organism evidence="8 9">
    <name type="scientific">Leptothrix cholodnii (strain ATCC 51168 / LMG 8142 / SP-6)</name>
    <name type="common">Leptothrix discophora (strain SP-6)</name>
    <dbReference type="NCBI Taxonomy" id="395495"/>
    <lineage>
        <taxon>Bacteria</taxon>
        <taxon>Pseudomonadati</taxon>
        <taxon>Pseudomonadota</taxon>
        <taxon>Betaproteobacteria</taxon>
        <taxon>Burkholderiales</taxon>
        <taxon>Sphaerotilaceae</taxon>
        <taxon>Leptothrix</taxon>
    </lineage>
</organism>
<dbReference type="Pfam" id="PF01257">
    <property type="entry name" value="2Fe-2S_thioredx"/>
    <property type="match status" value="1"/>
</dbReference>
<comment type="cofactor">
    <cofactor evidence="6">
        <name>[2Fe-2S] cluster</name>
        <dbReference type="ChEBI" id="CHEBI:190135"/>
    </cofactor>
</comment>
<dbReference type="GO" id="GO:0046872">
    <property type="term" value="F:metal ion binding"/>
    <property type="evidence" value="ECO:0007669"/>
    <property type="project" value="UniProtKB-KW"/>
</dbReference>
<proteinExistence type="inferred from homology"/>
<dbReference type="InterPro" id="IPR002023">
    <property type="entry name" value="NuoE-like"/>
</dbReference>
<dbReference type="OrthoDB" id="9807941at2"/>
<dbReference type="STRING" id="395495.Lcho_2752"/>
<dbReference type="CDD" id="cd03081">
    <property type="entry name" value="TRX_Fd_NuoE_FDH_gamma"/>
    <property type="match status" value="1"/>
</dbReference>
<dbReference type="KEGG" id="lch:Lcho_2752"/>
<keyword evidence="2 7" id="KW-0001">2Fe-2S</keyword>
<keyword evidence="3 7" id="KW-0479">Metal-binding</keyword>
<comment type="cofactor">
    <cofactor evidence="7">
        <name>[2Fe-2S] cluster</name>
        <dbReference type="ChEBI" id="CHEBI:190135"/>
    </cofactor>
    <text evidence="7">Binds 1 [2Fe-2S] cluster.</text>
</comment>
<keyword evidence="8" id="KW-0830">Ubiquinone</keyword>
<reference evidence="8 9" key="1">
    <citation type="submission" date="2008-03" db="EMBL/GenBank/DDBJ databases">
        <title>Complete sequence of Leptothrix cholodnii SP-6.</title>
        <authorList>
            <consortium name="US DOE Joint Genome Institute"/>
            <person name="Copeland A."/>
            <person name="Lucas S."/>
            <person name="Lapidus A."/>
            <person name="Glavina del Rio T."/>
            <person name="Dalin E."/>
            <person name="Tice H."/>
            <person name="Bruce D."/>
            <person name="Goodwin L."/>
            <person name="Pitluck S."/>
            <person name="Chertkov O."/>
            <person name="Brettin T."/>
            <person name="Detter J.C."/>
            <person name="Han C."/>
            <person name="Kuske C.R."/>
            <person name="Schmutz J."/>
            <person name="Larimer F."/>
            <person name="Land M."/>
            <person name="Hauser L."/>
            <person name="Kyrpides N."/>
            <person name="Lykidis A."/>
            <person name="Emerson D."/>
            <person name="Richardson P."/>
        </authorList>
    </citation>
    <scope>NUCLEOTIDE SEQUENCE [LARGE SCALE GENOMIC DNA]</scope>
    <source>
        <strain evidence="9">ATCC 51168 / LMG 8142 / SP-6</strain>
    </source>
</reference>
<dbReference type="PIRSF" id="PIRSF000216">
    <property type="entry name" value="NADH_DH_24kDa"/>
    <property type="match status" value="1"/>
</dbReference>
<dbReference type="PANTHER" id="PTHR10371:SF3">
    <property type="entry name" value="NADH DEHYDROGENASE [UBIQUINONE] FLAVOPROTEIN 2, MITOCHONDRIAL"/>
    <property type="match status" value="1"/>
</dbReference>
<evidence type="ECO:0000256" key="6">
    <source>
        <dbReference type="ARBA" id="ARBA00034078"/>
    </source>
</evidence>
<evidence type="ECO:0000313" key="9">
    <source>
        <dbReference type="Proteomes" id="UP000001693"/>
    </source>
</evidence>
<feature type="binding site" evidence="7">
    <location>
        <position position="84"/>
    </location>
    <ligand>
        <name>[2Fe-2S] cluster</name>
        <dbReference type="ChEBI" id="CHEBI:190135"/>
    </ligand>
</feature>
<comment type="similarity">
    <text evidence="1">Belongs to the complex I 24 kDa subunit family.</text>
</comment>
<feature type="binding site" evidence="7">
    <location>
        <position position="126"/>
    </location>
    <ligand>
        <name>[2Fe-2S] cluster</name>
        <dbReference type="ChEBI" id="CHEBI:190135"/>
    </ligand>
</feature>
<keyword evidence="5 7" id="KW-0411">Iron-sulfur</keyword>
<name>B1XWL6_LEPCP</name>
<evidence type="ECO:0000256" key="4">
    <source>
        <dbReference type="ARBA" id="ARBA00023004"/>
    </source>
</evidence>
<keyword evidence="4 7" id="KW-0408">Iron</keyword>
<evidence type="ECO:0000256" key="3">
    <source>
        <dbReference type="ARBA" id="ARBA00022723"/>
    </source>
</evidence>
<dbReference type="GO" id="GO:0003954">
    <property type="term" value="F:NADH dehydrogenase activity"/>
    <property type="evidence" value="ECO:0007669"/>
    <property type="project" value="TreeGrafter"/>
</dbReference>
<dbReference type="InterPro" id="IPR036249">
    <property type="entry name" value="Thioredoxin-like_sf"/>
</dbReference>
<sequence length="173" mass="18367">MNRPQDADAALATVRAVIAERAHLAGALLPILHGVQDAIGHIPSEAVPEIARALNLSRAEVHGVITYYHHFRAEPAGRHVLQVCRAESCQARGGEALLAQARERLGCSADVHRSADGAWSVEPVYCLGLCASSPAIQIDERQHARVTATRLDALLDATEARDAASAMAQEATA</sequence>
<evidence type="ECO:0000256" key="5">
    <source>
        <dbReference type="ARBA" id="ARBA00023014"/>
    </source>
</evidence>
<dbReference type="EMBL" id="CP001013">
    <property type="protein sequence ID" value="ACB35017.1"/>
    <property type="molecule type" value="Genomic_DNA"/>
</dbReference>